<evidence type="ECO:0000313" key="2">
    <source>
        <dbReference type="Proteomes" id="UP001057375"/>
    </source>
</evidence>
<accession>A0ABQ5KFD7</accession>
<sequence length="88" mass="9368">MSGFFFLKSGKQKTISDTIQNHGQIGSGKSAAYNVSGITGRIATSKSHSMAAKLDHGITAETAHFIMIPFVTATGHNCVFTGLTEFFL</sequence>
<dbReference type="EMBL" id="BQXS01009476">
    <property type="protein sequence ID" value="GKT31250.1"/>
    <property type="molecule type" value="Genomic_DNA"/>
</dbReference>
<keyword evidence="2" id="KW-1185">Reference proteome</keyword>
<feature type="non-terminal residue" evidence="1">
    <location>
        <position position="88"/>
    </location>
</feature>
<reference evidence="1" key="1">
    <citation type="submission" date="2022-03" db="EMBL/GenBank/DDBJ databases">
        <title>Draft genome sequence of Aduncisulcus paluster, a free-living microaerophilic Fornicata.</title>
        <authorList>
            <person name="Yuyama I."/>
            <person name="Kume K."/>
            <person name="Tamura T."/>
            <person name="Inagaki Y."/>
            <person name="Hashimoto T."/>
        </authorList>
    </citation>
    <scope>NUCLEOTIDE SEQUENCE</scope>
    <source>
        <strain evidence="1">NY0171</strain>
    </source>
</reference>
<proteinExistence type="predicted"/>
<protein>
    <submittedName>
        <fullName evidence="1">Uncharacterized protein</fullName>
    </submittedName>
</protein>
<organism evidence="1 2">
    <name type="scientific">Aduncisulcus paluster</name>
    <dbReference type="NCBI Taxonomy" id="2918883"/>
    <lineage>
        <taxon>Eukaryota</taxon>
        <taxon>Metamonada</taxon>
        <taxon>Carpediemonas-like organisms</taxon>
        <taxon>Aduncisulcus</taxon>
    </lineage>
</organism>
<gene>
    <name evidence="1" type="ORF">ADUPG1_005809</name>
</gene>
<comment type="caution">
    <text evidence="1">The sequence shown here is derived from an EMBL/GenBank/DDBJ whole genome shotgun (WGS) entry which is preliminary data.</text>
</comment>
<evidence type="ECO:0000313" key="1">
    <source>
        <dbReference type="EMBL" id="GKT31250.1"/>
    </source>
</evidence>
<name>A0ABQ5KFD7_9EUKA</name>
<dbReference type="Proteomes" id="UP001057375">
    <property type="component" value="Unassembled WGS sequence"/>
</dbReference>